<dbReference type="Pfam" id="PF06664">
    <property type="entry name" value="WLS-like_TM"/>
    <property type="match status" value="1"/>
</dbReference>
<feature type="transmembrane region" description="Helical" evidence="6">
    <location>
        <begin position="196"/>
        <end position="215"/>
    </location>
</feature>
<proteinExistence type="predicted"/>
<feature type="transmembrane region" description="Helical" evidence="6">
    <location>
        <begin position="329"/>
        <end position="346"/>
    </location>
</feature>
<keyword evidence="3 6" id="KW-1133">Transmembrane helix</keyword>
<dbReference type="InterPro" id="IPR047843">
    <property type="entry name" value="WLS-like_TM"/>
</dbReference>
<keyword evidence="4 6" id="KW-0472">Membrane</keyword>
<accession>A0A1J4JYM8</accession>
<evidence type="ECO:0000313" key="8">
    <source>
        <dbReference type="EMBL" id="OHT03584.1"/>
    </source>
</evidence>
<protein>
    <recommendedName>
        <fullName evidence="7">Wntless-like transmembrane domain-containing protein</fullName>
    </recommendedName>
</protein>
<dbReference type="GeneID" id="94841223"/>
<dbReference type="VEuPathDB" id="TrichDB:TRFO_29018"/>
<reference evidence="8" key="1">
    <citation type="submission" date="2016-10" db="EMBL/GenBank/DDBJ databases">
        <authorList>
            <person name="Benchimol M."/>
            <person name="Almeida L.G."/>
            <person name="Vasconcelos A.T."/>
            <person name="Perreira-Neves A."/>
            <person name="Rosa I.A."/>
            <person name="Tasca T."/>
            <person name="Bogo M.R."/>
            <person name="de Souza W."/>
        </authorList>
    </citation>
    <scope>NUCLEOTIDE SEQUENCE [LARGE SCALE GENOMIC DNA]</scope>
    <source>
        <strain evidence="8">K</strain>
    </source>
</reference>
<feature type="transmembrane region" description="Helical" evidence="6">
    <location>
        <begin position="366"/>
        <end position="387"/>
    </location>
</feature>
<evidence type="ECO:0000256" key="5">
    <source>
        <dbReference type="SAM" id="MobiDB-lite"/>
    </source>
</evidence>
<evidence type="ECO:0000256" key="1">
    <source>
        <dbReference type="ARBA" id="ARBA00004141"/>
    </source>
</evidence>
<feature type="region of interest" description="Disordered" evidence="5">
    <location>
        <begin position="444"/>
        <end position="471"/>
    </location>
</feature>
<feature type="transmembrane region" description="Helical" evidence="6">
    <location>
        <begin position="260"/>
        <end position="280"/>
    </location>
</feature>
<feature type="transmembrane region" description="Helical" evidence="6">
    <location>
        <begin position="34"/>
        <end position="55"/>
    </location>
</feature>
<gene>
    <name evidence="8" type="ORF">TRFO_29018</name>
</gene>
<comment type="subcellular location">
    <subcellularLocation>
        <location evidence="1">Membrane</location>
        <topology evidence="1">Multi-pass membrane protein</topology>
    </subcellularLocation>
</comment>
<evidence type="ECO:0000256" key="3">
    <source>
        <dbReference type="ARBA" id="ARBA00022989"/>
    </source>
</evidence>
<evidence type="ECO:0000313" key="9">
    <source>
        <dbReference type="Proteomes" id="UP000179807"/>
    </source>
</evidence>
<feature type="compositionally biased region" description="Acidic residues" evidence="5">
    <location>
        <begin position="459"/>
        <end position="471"/>
    </location>
</feature>
<feature type="transmembrane region" description="Helical" evidence="6">
    <location>
        <begin position="300"/>
        <end position="317"/>
    </location>
</feature>
<sequence length="471" mass="55045">MNGELQNDIQSVPFSDDDHIEPNMTLEVASKWETLITVFTFLAIAVITVFISCFGPSLEIKEDTKNILEMRETSALSRFYMKFTNLKPTNKYQHFSITFRRQSLGGKISAPVEANFTATYFKDNITIRHQSYQNVKTTVTSTRTSLESTPFVFLKETNIDYDVLLLNTSFEIFTRAYQFSTFSWQYGCSLHEMMILGIRMVYAFVEFLFLILMIFRLKKFPKNLWRTEQKYTLYLLVTSILINNPLEVLNLYFPSSIFHILDILFSSVFISFFAIYFIIIFDLVNYKNRVLDSSFYSKKILFFCIYFIFNFISKCITDFFNLSEKLEQIMEISSLLFICVAGAWMISLMKSAFQKTDDTEKFILKLYSGAIAIAIIFEIFGYSLLTFKPELKVKPFNTLLTHAVVNLMVLFMVEIHFPALPEEEKLFDEVDSDEILEIEKMIDEEDALNENNNQLFEDTQVDDEDEKVQTQ</sequence>
<evidence type="ECO:0000256" key="2">
    <source>
        <dbReference type="ARBA" id="ARBA00022692"/>
    </source>
</evidence>
<keyword evidence="2 6" id="KW-0812">Transmembrane</keyword>
<dbReference type="PANTHER" id="PTHR31918:SF1">
    <property type="entry name" value="TRANSMEMBRANE PROTEIN 181"/>
    <property type="match status" value="1"/>
</dbReference>
<dbReference type="InterPro" id="IPR040416">
    <property type="entry name" value="TMEM181"/>
</dbReference>
<dbReference type="GO" id="GO:0016020">
    <property type="term" value="C:membrane"/>
    <property type="evidence" value="ECO:0007669"/>
    <property type="project" value="UniProtKB-SubCell"/>
</dbReference>
<keyword evidence="9" id="KW-1185">Reference proteome</keyword>
<feature type="transmembrane region" description="Helical" evidence="6">
    <location>
        <begin position="231"/>
        <end position="253"/>
    </location>
</feature>
<evidence type="ECO:0000256" key="4">
    <source>
        <dbReference type="ARBA" id="ARBA00023136"/>
    </source>
</evidence>
<dbReference type="Proteomes" id="UP000179807">
    <property type="component" value="Unassembled WGS sequence"/>
</dbReference>
<evidence type="ECO:0000259" key="7">
    <source>
        <dbReference type="Pfam" id="PF06664"/>
    </source>
</evidence>
<organism evidence="8 9">
    <name type="scientific">Tritrichomonas foetus</name>
    <dbReference type="NCBI Taxonomy" id="1144522"/>
    <lineage>
        <taxon>Eukaryota</taxon>
        <taxon>Metamonada</taxon>
        <taxon>Parabasalia</taxon>
        <taxon>Tritrichomonadida</taxon>
        <taxon>Tritrichomonadidae</taxon>
        <taxon>Tritrichomonas</taxon>
    </lineage>
</organism>
<dbReference type="EMBL" id="MLAK01000822">
    <property type="protein sequence ID" value="OHT03584.1"/>
    <property type="molecule type" value="Genomic_DNA"/>
</dbReference>
<evidence type="ECO:0000256" key="6">
    <source>
        <dbReference type="SAM" id="Phobius"/>
    </source>
</evidence>
<dbReference type="GO" id="GO:0015643">
    <property type="term" value="F:toxic substance binding"/>
    <property type="evidence" value="ECO:0007669"/>
    <property type="project" value="InterPro"/>
</dbReference>
<feature type="transmembrane region" description="Helical" evidence="6">
    <location>
        <begin position="399"/>
        <end position="419"/>
    </location>
</feature>
<name>A0A1J4JYM8_9EUKA</name>
<comment type="caution">
    <text evidence="8">The sequence shown here is derived from an EMBL/GenBank/DDBJ whole genome shotgun (WGS) entry which is preliminary data.</text>
</comment>
<dbReference type="AlphaFoldDB" id="A0A1J4JYM8"/>
<dbReference type="RefSeq" id="XP_068356720.1">
    <property type="nucleotide sequence ID" value="XM_068506519.1"/>
</dbReference>
<feature type="domain" description="Wntless-like transmembrane" evidence="7">
    <location>
        <begin position="195"/>
        <end position="419"/>
    </location>
</feature>
<dbReference type="PANTHER" id="PTHR31918">
    <property type="entry name" value="TRANSMEMBRANE PROTEIN 181"/>
    <property type="match status" value="1"/>
</dbReference>